<keyword evidence="3" id="KW-1185">Reference proteome</keyword>
<accession>A0A8J3GD71</accession>
<sequence>MPKSAPKLEWCIVRLGEDMNWWVEEISDDVHWDVDGLSIIDPRQVSHLMDLLEPLRDYDFQPSIFEDAFFKFRIERKLDDQRLRLVRTNDSLFESDDLLFALPDVIDEEKGPYADCIDHVTVLRVKLLNDLIEFEQKFTVEELEDDIREDQNADFMEGRAVHCFRELLDVMEFVPEGYELDADEESSSEDPIEETFPDIDEDEKIEEDETMKWDEDEDEDEESEETEEGFDDDDDDDDDEESDEDEEDKADEKPAPKSRARKK</sequence>
<dbReference type="RefSeq" id="WP_189512108.1">
    <property type="nucleotide sequence ID" value="NZ_BMXG01000004.1"/>
</dbReference>
<dbReference type="AlphaFoldDB" id="A0A8J3GD71"/>
<comment type="caution">
    <text evidence="2">The sequence shown here is derived from an EMBL/GenBank/DDBJ whole genome shotgun (WGS) entry which is preliminary data.</text>
</comment>
<reference evidence="2" key="2">
    <citation type="submission" date="2020-09" db="EMBL/GenBank/DDBJ databases">
        <authorList>
            <person name="Sun Q."/>
            <person name="Kim S."/>
        </authorList>
    </citation>
    <scope>NUCLEOTIDE SEQUENCE</scope>
    <source>
        <strain evidence="2">KCTC 12870</strain>
    </source>
</reference>
<proteinExistence type="predicted"/>
<evidence type="ECO:0000256" key="1">
    <source>
        <dbReference type="SAM" id="MobiDB-lite"/>
    </source>
</evidence>
<dbReference type="EMBL" id="BMXG01000004">
    <property type="protein sequence ID" value="GHB94807.1"/>
    <property type="molecule type" value="Genomic_DNA"/>
</dbReference>
<name>A0A8J3GD71_9BACT</name>
<dbReference type="Proteomes" id="UP000642829">
    <property type="component" value="Unassembled WGS sequence"/>
</dbReference>
<evidence type="ECO:0000313" key="2">
    <source>
        <dbReference type="EMBL" id="GHB94807.1"/>
    </source>
</evidence>
<evidence type="ECO:0000313" key="3">
    <source>
        <dbReference type="Proteomes" id="UP000642829"/>
    </source>
</evidence>
<organism evidence="2 3">
    <name type="scientific">Cerasicoccus arenae</name>
    <dbReference type="NCBI Taxonomy" id="424488"/>
    <lineage>
        <taxon>Bacteria</taxon>
        <taxon>Pseudomonadati</taxon>
        <taxon>Verrucomicrobiota</taxon>
        <taxon>Opitutia</taxon>
        <taxon>Puniceicoccales</taxon>
        <taxon>Cerasicoccaceae</taxon>
        <taxon>Cerasicoccus</taxon>
    </lineage>
</organism>
<gene>
    <name evidence="2" type="ORF">GCM10007047_07930</name>
</gene>
<feature type="region of interest" description="Disordered" evidence="1">
    <location>
        <begin position="181"/>
        <end position="263"/>
    </location>
</feature>
<reference evidence="2" key="1">
    <citation type="journal article" date="2014" name="Int. J. Syst. Evol. Microbiol.">
        <title>Complete genome sequence of Corynebacterium casei LMG S-19264T (=DSM 44701T), isolated from a smear-ripened cheese.</title>
        <authorList>
            <consortium name="US DOE Joint Genome Institute (JGI-PGF)"/>
            <person name="Walter F."/>
            <person name="Albersmeier A."/>
            <person name="Kalinowski J."/>
            <person name="Ruckert C."/>
        </authorList>
    </citation>
    <scope>NUCLEOTIDE SEQUENCE</scope>
    <source>
        <strain evidence="2">KCTC 12870</strain>
    </source>
</reference>
<protein>
    <submittedName>
        <fullName evidence="2">Uncharacterized protein</fullName>
    </submittedName>
</protein>
<feature type="compositionally biased region" description="Acidic residues" evidence="1">
    <location>
        <begin position="181"/>
        <end position="249"/>
    </location>
</feature>